<comment type="caution">
    <text evidence="1">The sequence shown here is derived from an EMBL/GenBank/DDBJ whole genome shotgun (WGS) entry which is preliminary data.</text>
</comment>
<reference evidence="1 2" key="1">
    <citation type="journal article" date="2015" name="Nature">
        <title>rRNA introns, odd ribosomes, and small enigmatic genomes across a large radiation of phyla.</title>
        <authorList>
            <person name="Brown C.T."/>
            <person name="Hug L.A."/>
            <person name="Thomas B.C."/>
            <person name="Sharon I."/>
            <person name="Castelle C.J."/>
            <person name="Singh A."/>
            <person name="Wilkins M.J."/>
            <person name="Williams K.H."/>
            <person name="Banfield J.F."/>
        </authorList>
    </citation>
    <scope>NUCLEOTIDE SEQUENCE [LARGE SCALE GENOMIC DNA]</scope>
</reference>
<organism evidence="1 2">
    <name type="scientific">Candidatus Jorgensenbacteria bacterium GW2011_GWA2_45_9</name>
    <dbReference type="NCBI Taxonomy" id="1618663"/>
    <lineage>
        <taxon>Bacteria</taxon>
        <taxon>Candidatus Joergenseniibacteriota</taxon>
    </lineage>
</organism>
<evidence type="ECO:0000313" key="1">
    <source>
        <dbReference type="EMBL" id="KKU15739.1"/>
    </source>
</evidence>
<dbReference type="EMBL" id="LCLJ01000004">
    <property type="protein sequence ID" value="KKU15739.1"/>
    <property type="molecule type" value="Genomic_DNA"/>
</dbReference>
<evidence type="ECO:0000313" key="2">
    <source>
        <dbReference type="Proteomes" id="UP000034727"/>
    </source>
</evidence>
<proteinExistence type="predicted"/>
<accession>A0A0G1N5C4</accession>
<dbReference type="AlphaFoldDB" id="A0A0G1N5C4"/>
<protein>
    <submittedName>
        <fullName evidence="1">Uncharacterized protein</fullName>
    </submittedName>
</protein>
<name>A0A0G1N5C4_9BACT</name>
<gene>
    <name evidence="1" type="ORF">UX22_C0004G0060</name>
</gene>
<sequence>MLRDLPAEGGDDVQKFEPKTWLKLKDLDESIRELRVIYKVRPEWFETPKPKSDKGQNVVDYSIK</sequence>
<dbReference type="Proteomes" id="UP000034727">
    <property type="component" value="Unassembled WGS sequence"/>
</dbReference>